<evidence type="ECO:0000313" key="3">
    <source>
        <dbReference type="Proteomes" id="UP000029981"/>
    </source>
</evidence>
<feature type="transmembrane region" description="Helical" evidence="1">
    <location>
        <begin position="37"/>
        <end position="60"/>
    </location>
</feature>
<dbReference type="AlphaFoldDB" id="A0A0A0KQW8"/>
<evidence type="ECO:0000313" key="2">
    <source>
        <dbReference type="EMBL" id="KGN51299.1"/>
    </source>
</evidence>
<sequence>MILSYVLLAGAAAALGSSIDLKANMSEWSSFFDQGNAAAALLLLAFLCSAIISVLSSLALSNKPN</sequence>
<reference evidence="2 3" key="1">
    <citation type="journal article" date="2009" name="Nat. Genet.">
        <title>The genome of the cucumber, Cucumis sativus L.</title>
        <authorList>
            <person name="Huang S."/>
            <person name="Li R."/>
            <person name="Zhang Z."/>
            <person name="Li L."/>
            <person name="Gu X."/>
            <person name="Fan W."/>
            <person name="Lucas W.J."/>
            <person name="Wang X."/>
            <person name="Xie B."/>
            <person name="Ni P."/>
            <person name="Ren Y."/>
            <person name="Zhu H."/>
            <person name="Li J."/>
            <person name="Lin K."/>
            <person name="Jin W."/>
            <person name="Fei Z."/>
            <person name="Li G."/>
            <person name="Staub J."/>
            <person name="Kilian A."/>
            <person name="van der Vossen E.A."/>
            <person name="Wu Y."/>
            <person name="Guo J."/>
            <person name="He J."/>
            <person name="Jia Z."/>
            <person name="Ren Y."/>
            <person name="Tian G."/>
            <person name="Lu Y."/>
            <person name="Ruan J."/>
            <person name="Qian W."/>
            <person name="Wang M."/>
            <person name="Huang Q."/>
            <person name="Li B."/>
            <person name="Xuan Z."/>
            <person name="Cao J."/>
            <person name="Asan"/>
            <person name="Wu Z."/>
            <person name="Zhang J."/>
            <person name="Cai Q."/>
            <person name="Bai Y."/>
            <person name="Zhao B."/>
            <person name="Han Y."/>
            <person name="Li Y."/>
            <person name="Li X."/>
            <person name="Wang S."/>
            <person name="Shi Q."/>
            <person name="Liu S."/>
            <person name="Cho W.K."/>
            <person name="Kim J.Y."/>
            <person name="Xu Y."/>
            <person name="Heller-Uszynska K."/>
            <person name="Miao H."/>
            <person name="Cheng Z."/>
            <person name="Zhang S."/>
            <person name="Wu J."/>
            <person name="Yang Y."/>
            <person name="Kang H."/>
            <person name="Li M."/>
            <person name="Liang H."/>
            <person name="Ren X."/>
            <person name="Shi Z."/>
            <person name="Wen M."/>
            <person name="Jian M."/>
            <person name="Yang H."/>
            <person name="Zhang G."/>
            <person name="Yang Z."/>
            <person name="Chen R."/>
            <person name="Liu S."/>
            <person name="Li J."/>
            <person name="Ma L."/>
            <person name="Liu H."/>
            <person name="Zhou Y."/>
            <person name="Zhao J."/>
            <person name="Fang X."/>
            <person name="Li G."/>
            <person name="Fang L."/>
            <person name="Li Y."/>
            <person name="Liu D."/>
            <person name="Zheng H."/>
            <person name="Zhang Y."/>
            <person name="Qin N."/>
            <person name="Li Z."/>
            <person name="Yang G."/>
            <person name="Yang S."/>
            <person name="Bolund L."/>
            <person name="Kristiansen K."/>
            <person name="Zheng H."/>
            <person name="Li S."/>
            <person name="Zhang X."/>
            <person name="Yang H."/>
            <person name="Wang J."/>
            <person name="Sun R."/>
            <person name="Zhang B."/>
            <person name="Jiang S."/>
            <person name="Wang J."/>
            <person name="Du Y."/>
            <person name="Li S."/>
        </authorList>
    </citation>
    <scope>NUCLEOTIDE SEQUENCE [LARGE SCALE GENOMIC DNA]</scope>
    <source>
        <strain evidence="3">cv. 9930</strain>
    </source>
</reference>
<reference evidence="2 3" key="4">
    <citation type="journal article" date="2011" name="BMC Genomics">
        <title>RNA-Seq improves annotation of protein-coding genes in the cucumber genome.</title>
        <authorList>
            <person name="Li Z."/>
            <person name="Zhang Z."/>
            <person name="Yan P."/>
            <person name="Huang S."/>
            <person name="Fei Z."/>
            <person name="Lin K."/>
        </authorList>
    </citation>
    <scope>NUCLEOTIDE SEQUENCE [LARGE SCALE GENOMIC DNA]</scope>
    <source>
        <strain evidence="3">cv. 9930</strain>
    </source>
</reference>
<keyword evidence="1" id="KW-0812">Transmembrane</keyword>
<dbReference type="Proteomes" id="UP000029981">
    <property type="component" value="Chromosome 5"/>
</dbReference>
<keyword evidence="1" id="KW-1133">Transmembrane helix</keyword>
<accession>A0A0A0KQW8</accession>
<evidence type="ECO:0008006" key="4">
    <source>
        <dbReference type="Google" id="ProtNLM"/>
    </source>
</evidence>
<keyword evidence="1" id="KW-0472">Membrane</keyword>
<reference evidence="2 3" key="2">
    <citation type="journal article" date="2009" name="PLoS ONE">
        <title>An integrated genetic and cytogenetic map of the cucumber genome.</title>
        <authorList>
            <person name="Ren Y."/>
            <person name="Zhang Z."/>
            <person name="Liu J."/>
            <person name="Staub J.E."/>
            <person name="Han Y."/>
            <person name="Cheng Z."/>
            <person name="Li X."/>
            <person name="Lu J."/>
            <person name="Miao H."/>
            <person name="Kang H."/>
            <person name="Xie B."/>
            <person name="Gu X."/>
            <person name="Wang X."/>
            <person name="Du Y."/>
            <person name="Jin W."/>
            <person name="Huang S."/>
        </authorList>
    </citation>
    <scope>NUCLEOTIDE SEQUENCE [LARGE SCALE GENOMIC DNA]</scope>
    <source>
        <strain evidence="3">cv. 9930</strain>
    </source>
</reference>
<dbReference type="EMBL" id="CM002926">
    <property type="protein sequence ID" value="KGN51299.1"/>
    <property type="molecule type" value="Genomic_DNA"/>
</dbReference>
<keyword evidence="3" id="KW-1185">Reference proteome</keyword>
<dbReference type="Gramene" id="KGN51299">
    <property type="protein sequence ID" value="KGN51299"/>
    <property type="gene ID" value="Csa_5G515040"/>
</dbReference>
<proteinExistence type="predicted"/>
<reference evidence="2 3" key="3">
    <citation type="journal article" date="2010" name="BMC Genomics">
        <title>Transcriptome sequencing and comparative analysis of cucumber flowers with different sex types.</title>
        <authorList>
            <person name="Guo S."/>
            <person name="Zheng Y."/>
            <person name="Joung J.G."/>
            <person name="Liu S."/>
            <person name="Zhang Z."/>
            <person name="Crasta O.R."/>
            <person name="Sobral B.W."/>
            <person name="Xu Y."/>
            <person name="Huang S."/>
            <person name="Fei Z."/>
        </authorList>
    </citation>
    <scope>NUCLEOTIDE SEQUENCE [LARGE SCALE GENOMIC DNA]</scope>
    <source>
        <strain evidence="3">cv. 9930</strain>
    </source>
</reference>
<gene>
    <name evidence="2" type="ORF">Csa_5G515040</name>
</gene>
<evidence type="ECO:0000256" key="1">
    <source>
        <dbReference type="SAM" id="Phobius"/>
    </source>
</evidence>
<name>A0A0A0KQW8_CUCSA</name>
<protein>
    <recommendedName>
        <fullName evidence="4">CASP-like protein</fullName>
    </recommendedName>
</protein>
<organism evidence="2 3">
    <name type="scientific">Cucumis sativus</name>
    <name type="common">Cucumber</name>
    <dbReference type="NCBI Taxonomy" id="3659"/>
    <lineage>
        <taxon>Eukaryota</taxon>
        <taxon>Viridiplantae</taxon>
        <taxon>Streptophyta</taxon>
        <taxon>Embryophyta</taxon>
        <taxon>Tracheophyta</taxon>
        <taxon>Spermatophyta</taxon>
        <taxon>Magnoliopsida</taxon>
        <taxon>eudicotyledons</taxon>
        <taxon>Gunneridae</taxon>
        <taxon>Pentapetalae</taxon>
        <taxon>rosids</taxon>
        <taxon>fabids</taxon>
        <taxon>Cucurbitales</taxon>
        <taxon>Cucurbitaceae</taxon>
        <taxon>Benincaseae</taxon>
        <taxon>Cucumis</taxon>
    </lineage>
</organism>